<dbReference type="Proteomes" id="UP000639643">
    <property type="component" value="Unassembled WGS sequence"/>
</dbReference>
<accession>A0A8H6KRC7</accession>
<evidence type="ECO:0000256" key="1">
    <source>
        <dbReference type="SAM" id="MobiDB-lite"/>
    </source>
</evidence>
<sequence>MGGPGPRPAALAQGSALRCLRRYGSRRRFTGSLGDHGTTEEDEEQEEKQESECHSGPALGKGRAEKWCWTPERVDGRQLMRQGRHQHEARDSDRTFYATYPTTFHA</sequence>
<protein>
    <submittedName>
        <fullName evidence="2">Uncharacterized protein</fullName>
    </submittedName>
</protein>
<comment type="caution">
    <text evidence="2">The sequence shown here is derived from an EMBL/GenBank/DDBJ whole genome shotgun (WGS) entry which is preliminary data.</text>
</comment>
<evidence type="ECO:0000313" key="3">
    <source>
        <dbReference type="Proteomes" id="UP000639643"/>
    </source>
</evidence>
<evidence type="ECO:0000313" key="2">
    <source>
        <dbReference type="EMBL" id="KAF6835845.1"/>
    </source>
</evidence>
<reference evidence="2" key="1">
    <citation type="journal article" date="2020" name="Phytopathology">
        <title>Genome Sequence Resources of Colletotrichum truncatum, C. plurivorum, C. musicola, and C. sojae: Four Species Pathogenic to Soybean (Glycine max).</title>
        <authorList>
            <person name="Rogerio F."/>
            <person name="Boufleur T.R."/>
            <person name="Ciampi-Guillardi M."/>
            <person name="Sukno S.A."/>
            <person name="Thon M.R."/>
            <person name="Massola Junior N.S."/>
            <person name="Baroncelli R."/>
        </authorList>
    </citation>
    <scope>NUCLEOTIDE SEQUENCE</scope>
    <source>
        <strain evidence="2">LFN0074</strain>
    </source>
</reference>
<dbReference type="EMBL" id="WIGM01000170">
    <property type="protein sequence ID" value="KAF6835845.1"/>
    <property type="molecule type" value="Genomic_DNA"/>
</dbReference>
<feature type="region of interest" description="Disordered" evidence="1">
    <location>
        <begin position="28"/>
        <end position="64"/>
    </location>
</feature>
<proteinExistence type="predicted"/>
<keyword evidence="3" id="KW-1185">Reference proteome</keyword>
<feature type="compositionally biased region" description="Basic and acidic residues" evidence="1">
    <location>
        <begin position="85"/>
        <end position="94"/>
    </location>
</feature>
<feature type="region of interest" description="Disordered" evidence="1">
    <location>
        <begin position="80"/>
        <end position="106"/>
    </location>
</feature>
<name>A0A8H6KRC7_9PEZI</name>
<dbReference type="AlphaFoldDB" id="A0A8H6KRC7"/>
<organism evidence="2 3">
    <name type="scientific">Colletotrichum musicola</name>
    <dbReference type="NCBI Taxonomy" id="2175873"/>
    <lineage>
        <taxon>Eukaryota</taxon>
        <taxon>Fungi</taxon>
        <taxon>Dikarya</taxon>
        <taxon>Ascomycota</taxon>
        <taxon>Pezizomycotina</taxon>
        <taxon>Sordariomycetes</taxon>
        <taxon>Hypocreomycetidae</taxon>
        <taxon>Glomerellales</taxon>
        <taxon>Glomerellaceae</taxon>
        <taxon>Colletotrichum</taxon>
        <taxon>Colletotrichum orchidearum species complex</taxon>
    </lineage>
</organism>
<gene>
    <name evidence="2" type="ORF">CMUS01_05626</name>
</gene>